<feature type="signal peptide" evidence="1">
    <location>
        <begin position="1"/>
        <end position="25"/>
    </location>
</feature>
<evidence type="ECO:0000313" key="2">
    <source>
        <dbReference type="EnsemblMetazoa" id="AMIN004612-PA"/>
    </source>
</evidence>
<dbReference type="Proteomes" id="UP000075920">
    <property type="component" value="Unassembled WGS sequence"/>
</dbReference>
<name>A0A182W2Q2_9DIPT</name>
<dbReference type="EnsemblMetazoa" id="AMIN004612-RA">
    <property type="protein sequence ID" value="AMIN004612-PA"/>
    <property type="gene ID" value="AMIN004612"/>
</dbReference>
<keyword evidence="3" id="KW-1185">Reference proteome</keyword>
<proteinExistence type="predicted"/>
<reference evidence="2" key="2">
    <citation type="submission" date="2020-05" db="UniProtKB">
        <authorList>
            <consortium name="EnsemblMetazoa"/>
        </authorList>
    </citation>
    <scope>IDENTIFICATION</scope>
    <source>
        <strain evidence="2">MINIMUS1</strain>
    </source>
</reference>
<evidence type="ECO:0000256" key="1">
    <source>
        <dbReference type="SAM" id="SignalP"/>
    </source>
</evidence>
<feature type="chain" id="PRO_5008140637" evidence="1">
    <location>
        <begin position="26"/>
        <end position="123"/>
    </location>
</feature>
<dbReference type="PROSITE" id="PS51257">
    <property type="entry name" value="PROKAR_LIPOPROTEIN"/>
    <property type="match status" value="1"/>
</dbReference>
<dbReference type="AlphaFoldDB" id="A0A182W2Q2"/>
<keyword evidence="1" id="KW-0732">Signal</keyword>
<reference evidence="3" key="1">
    <citation type="submission" date="2013-03" db="EMBL/GenBank/DDBJ databases">
        <title>The Genome Sequence of Anopheles minimus MINIMUS1.</title>
        <authorList>
            <consortium name="The Broad Institute Genomics Platform"/>
            <person name="Neafsey D.E."/>
            <person name="Walton C."/>
            <person name="Walker B."/>
            <person name="Young S.K."/>
            <person name="Zeng Q."/>
            <person name="Gargeya S."/>
            <person name="Fitzgerald M."/>
            <person name="Haas B."/>
            <person name="Abouelleil A."/>
            <person name="Allen A.W."/>
            <person name="Alvarado L."/>
            <person name="Arachchi H.M."/>
            <person name="Berlin A.M."/>
            <person name="Chapman S.B."/>
            <person name="Gainer-Dewar J."/>
            <person name="Goldberg J."/>
            <person name="Griggs A."/>
            <person name="Gujja S."/>
            <person name="Hansen M."/>
            <person name="Howarth C."/>
            <person name="Imamovic A."/>
            <person name="Ireland A."/>
            <person name="Larimer J."/>
            <person name="McCowan C."/>
            <person name="Murphy C."/>
            <person name="Pearson M."/>
            <person name="Poon T.W."/>
            <person name="Priest M."/>
            <person name="Roberts A."/>
            <person name="Saif S."/>
            <person name="Shea T."/>
            <person name="Sisk P."/>
            <person name="Sykes S."/>
            <person name="Wortman J."/>
            <person name="Nusbaum C."/>
            <person name="Birren B."/>
        </authorList>
    </citation>
    <scope>NUCLEOTIDE SEQUENCE [LARGE SCALE GENOMIC DNA]</scope>
    <source>
        <strain evidence="3">MINIMUS1</strain>
    </source>
</reference>
<accession>A0A182W2Q2</accession>
<sequence length="123" mass="13234">MKRNRRASWLLGLALVITIIGCVAPAEDLPLAELLGSFARSSSSVGGEEVSGPISIRDSIIGDIISISVNVNSTIRTNVSIELLQTVVCALNEYGDYGIEMDDVRKALSRWYVARTNAAPGKR</sequence>
<dbReference type="VEuPathDB" id="VectorBase:AMIN004612"/>
<evidence type="ECO:0000313" key="3">
    <source>
        <dbReference type="Proteomes" id="UP000075920"/>
    </source>
</evidence>
<organism evidence="2 3">
    <name type="scientific">Anopheles minimus</name>
    <dbReference type="NCBI Taxonomy" id="112268"/>
    <lineage>
        <taxon>Eukaryota</taxon>
        <taxon>Metazoa</taxon>
        <taxon>Ecdysozoa</taxon>
        <taxon>Arthropoda</taxon>
        <taxon>Hexapoda</taxon>
        <taxon>Insecta</taxon>
        <taxon>Pterygota</taxon>
        <taxon>Neoptera</taxon>
        <taxon>Endopterygota</taxon>
        <taxon>Diptera</taxon>
        <taxon>Nematocera</taxon>
        <taxon>Culicoidea</taxon>
        <taxon>Culicidae</taxon>
        <taxon>Anophelinae</taxon>
        <taxon>Anopheles</taxon>
    </lineage>
</organism>
<protein>
    <submittedName>
        <fullName evidence="2">Uncharacterized protein</fullName>
    </submittedName>
</protein>